<evidence type="ECO:0000313" key="3">
    <source>
        <dbReference type="Proteomes" id="UP000008229"/>
    </source>
</evidence>
<evidence type="ECO:0000313" key="2">
    <source>
        <dbReference type="EMBL" id="ADB49217.1"/>
    </source>
</evidence>
<dbReference type="Pfam" id="PF00561">
    <property type="entry name" value="Abhydrolase_1"/>
    <property type="match status" value="1"/>
</dbReference>
<organism evidence="2 3">
    <name type="scientific">Conexibacter woesei (strain DSM 14684 / CCUG 47730 / CIP 108061 / JCM 11494 / NBRC 100937 / ID131577)</name>
    <dbReference type="NCBI Taxonomy" id="469383"/>
    <lineage>
        <taxon>Bacteria</taxon>
        <taxon>Bacillati</taxon>
        <taxon>Actinomycetota</taxon>
        <taxon>Thermoleophilia</taxon>
        <taxon>Solirubrobacterales</taxon>
        <taxon>Conexibacteraceae</taxon>
        <taxon>Conexibacter</taxon>
    </lineage>
</organism>
<dbReference type="GO" id="GO:0003824">
    <property type="term" value="F:catalytic activity"/>
    <property type="evidence" value="ECO:0007669"/>
    <property type="project" value="UniProtKB-ARBA"/>
</dbReference>
<name>D3FAE8_CONWI</name>
<dbReference type="Gene3D" id="3.40.50.1820">
    <property type="entry name" value="alpha/beta hydrolase"/>
    <property type="match status" value="1"/>
</dbReference>
<dbReference type="KEGG" id="cwo:Cwoe_0784"/>
<feature type="domain" description="AB hydrolase-1" evidence="1">
    <location>
        <begin position="48"/>
        <end position="146"/>
    </location>
</feature>
<dbReference type="InterPro" id="IPR029058">
    <property type="entry name" value="AB_hydrolase_fold"/>
</dbReference>
<dbReference type="Proteomes" id="UP000008229">
    <property type="component" value="Chromosome"/>
</dbReference>
<evidence type="ECO:0000259" key="1">
    <source>
        <dbReference type="Pfam" id="PF00561"/>
    </source>
</evidence>
<sequence>MQLLPPKLPNLRALPPIWRESLLPAEAASLVLDPVFRGHGVPAGHGRPVLLIPGYLAGDASLTTMARWLQRAGYRTERAGIRLNVGCGGATVTRLEERLEALSAAAGGRRVALVGQSRGGAHARALAGRRPELVSGVVALGSPLRDPLMVHPLVRMNVELVGRLGSLGVPGLLNSGCRDGDCCEPLRENLRTPLPPDVGYVSIYSRRDGIVDWRACLDPGAEHVEVDATHLGMGFHAPTYRAVAAALRRFRDAELGADEPAAAPLAAAA</sequence>
<reference evidence="2 3" key="1">
    <citation type="journal article" date="2010" name="Stand. Genomic Sci.">
        <title>Complete genome sequence of Conexibacter woesei type strain (ID131577).</title>
        <authorList>
            <person name="Pukall R."/>
            <person name="Lapidus A."/>
            <person name="Glavina Del Rio T."/>
            <person name="Copeland A."/>
            <person name="Tice H."/>
            <person name="Cheng J.-F."/>
            <person name="Lucas S."/>
            <person name="Chen F."/>
            <person name="Nolan M."/>
            <person name="Bruce D."/>
            <person name="Goodwin L."/>
            <person name="Pitluck S."/>
            <person name="Mavromatis K."/>
            <person name="Ivanova N."/>
            <person name="Ovchinnikova G."/>
            <person name="Pati A."/>
            <person name="Chen A."/>
            <person name="Palaniappan K."/>
            <person name="Land M."/>
            <person name="Hauser L."/>
            <person name="Chang Y.-J."/>
            <person name="Jeffries C.D."/>
            <person name="Chain P."/>
            <person name="Meincke L."/>
            <person name="Sims D."/>
            <person name="Brettin T."/>
            <person name="Detter J.C."/>
            <person name="Rohde M."/>
            <person name="Goeker M."/>
            <person name="Bristow J."/>
            <person name="Eisen J.A."/>
            <person name="Markowitz V."/>
            <person name="Kyrpides N.C."/>
            <person name="Klenk H.-P."/>
            <person name="Hugenholtz P."/>
        </authorList>
    </citation>
    <scope>NUCLEOTIDE SEQUENCE [LARGE SCALE GENOMIC DNA]</scope>
    <source>
        <strain evidence="3">DSM 14684 / CIP 108061 / JCM 11494 / NBRC 100937 / ID131577</strain>
    </source>
</reference>
<dbReference type="InterPro" id="IPR000073">
    <property type="entry name" value="AB_hydrolase_1"/>
</dbReference>
<reference evidence="3" key="2">
    <citation type="submission" date="2010-01" db="EMBL/GenBank/DDBJ databases">
        <title>The complete genome of Conexibacter woesei DSM 14684.</title>
        <authorList>
            <consortium name="US DOE Joint Genome Institute (JGI-PGF)"/>
            <person name="Lucas S."/>
            <person name="Copeland A."/>
            <person name="Lapidus A."/>
            <person name="Glavina del Rio T."/>
            <person name="Dalin E."/>
            <person name="Tice H."/>
            <person name="Bruce D."/>
            <person name="Goodwin L."/>
            <person name="Pitluck S."/>
            <person name="Kyrpides N."/>
            <person name="Mavromatis K."/>
            <person name="Ivanova N."/>
            <person name="Mikhailova N."/>
            <person name="Chertkov O."/>
            <person name="Brettin T."/>
            <person name="Detter J.C."/>
            <person name="Han C."/>
            <person name="Larimer F."/>
            <person name="Land M."/>
            <person name="Hauser L."/>
            <person name="Markowitz V."/>
            <person name="Cheng J.-F."/>
            <person name="Hugenholtz P."/>
            <person name="Woyke T."/>
            <person name="Wu D."/>
            <person name="Pukall R."/>
            <person name="Steenblock K."/>
            <person name="Schneider S."/>
            <person name="Klenk H.-P."/>
            <person name="Eisen J.A."/>
        </authorList>
    </citation>
    <scope>NUCLEOTIDE SEQUENCE [LARGE SCALE GENOMIC DNA]</scope>
    <source>
        <strain evidence="3">DSM 14684 / CIP 108061 / JCM 11494 / NBRC 100937 / ID131577</strain>
    </source>
</reference>
<dbReference type="AlphaFoldDB" id="D3FAE8"/>
<protein>
    <submittedName>
        <fullName evidence="2">PGAP1 family protein</fullName>
    </submittedName>
</protein>
<dbReference type="EMBL" id="CP001854">
    <property type="protein sequence ID" value="ADB49217.1"/>
    <property type="molecule type" value="Genomic_DNA"/>
</dbReference>
<dbReference type="STRING" id="469383.Cwoe_0784"/>
<keyword evidence="3" id="KW-1185">Reference proteome</keyword>
<dbReference type="OrthoDB" id="8871309at2"/>
<proteinExistence type="predicted"/>
<dbReference type="HOGENOM" id="CLU_071821_1_0_11"/>
<dbReference type="SUPFAM" id="SSF53474">
    <property type="entry name" value="alpha/beta-Hydrolases"/>
    <property type="match status" value="1"/>
</dbReference>
<accession>D3FAE8</accession>
<gene>
    <name evidence="2" type="ordered locus">Cwoe_0784</name>
</gene>
<dbReference type="RefSeq" id="WP_012932270.1">
    <property type="nucleotide sequence ID" value="NC_013739.1"/>
</dbReference>
<dbReference type="eggNOG" id="COG1073">
    <property type="taxonomic scope" value="Bacteria"/>
</dbReference>